<dbReference type="AlphaFoldDB" id="A0AAW2TE15"/>
<gene>
    <name evidence="1" type="ORF">Slati_4295900</name>
</gene>
<reference evidence="1" key="2">
    <citation type="journal article" date="2024" name="Plant">
        <title>Genomic evolution and insights into agronomic trait innovations of Sesamum species.</title>
        <authorList>
            <person name="Miao H."/>
            <person name="Wang L."/>
            <person name="Qu L."/>
            <person name="Liu H."/>
            <person name="Sun Y."/>
            <person name="Le M."/>
            <person name="Wang Q."/>
            <person name="Wei S."/>
            <person name="Zheng Y."/>
            <person name="Lin W."/>
            <person name="Duan Y."/>
            <person name="Cao H."/>
            <person name="Xiong S."/>
            <person name="Wang X."/>
            <person name="Wei L."/>
            <person name="Li C."/>
            <person name="Ma Q."/>
            <person name="Ju M."/>
            <person name="Zhao R."/>
            <person name="Li G."/>
            <person name="Mu C."/>
            <person name="Tian Q."/>
            <person name="Mei H."/>
            <person name="Zhang T."/>
            <person name="Gao T."/>
            <person name="Zhang H."/>
        </authorList>
    </citation>
    <scope>NUCLEOTIDE SEQUENCE</scope>
    <source>
        <strain evidence="1">KEN1</strain>
    </source>
</reference>
<organism evidence="1">
    <name type="scientific">Sesamum latifolium</name>
    <dbReference type="NCBI Taxonomy" id="2727402"/>
    <lineage>
        <taxon>Eukaryota</taxon>
        <taxon>Viridiplantae</taxon>
        <taxon>Streptophyta</taxon>
        <taxon>Embryophyta</taxon>
        <taxon>Tracheophyta</taxon>
        <taxon>Spermatophyta</taxon>
        <taxon>Magnoliopsida</taxon>
        <taxon>eudicotyledons</taxon>
        <taxon>Gunneridae</taxon>
        <taxon>Pentapetalae</taxon>
        <taxon>asterids</taxon>
        <taxon>lamiids</taxon>
        <taxon>Lamiales</taxon>
        <taxon>Pedaliaceae</taxon>
        <taxon>Sesamum</taxon>
    </lineage>
</organism>
<protein>
    <submittedName>
        <fullName evidence="1">Uncharacterized protein</fullName>
    </submittedName>
</protein>
<comment type="caution">
    <text evidence="1">The sequence shown here is derived from an EMBL/GenBank/DDBJ whole genome shotgun (WGS) entry which is preliminary data.</text>
</comment>
<proteinExistence type="predicted"/>
<dbReference type="EMBL" id="JACGWN010000015">
    <property type="protein sequence ID" value="KAL0402660.1"/>
    <property type="molecule type" value="Genomic_DNA"/>
</dbReference>
<evidence type="ECO:0000313" key="1">
    <source>
        <dbReference type="EMBL" id="KAL0402660.1"/>
    </source>
</evidence>
<reference evidence="1" key="1">
    <citation type="submission" date="2020-06" db="EMBL/GenBank/DDBJ databases">
        <authorList>
            <person name="Li T."/>
            <person name="Hu X."/>
            <person name="Zhang T."/>
            <person name="Song X."/>
            <person name="Zhang H."/>
            <person name="Dai N."/>
            <person name="Sheng W."/>
            <person name="Hou X."/>
            <person name="Wei L."/>
        </authorList>
    </citation>
    <scope>NUCLEOTIDE SEQUENCE</scope>
    <source>
        <strain evidence="1">KEN1</strain>
        <tissue evidence="1">Leaf</tissue>
    </source>
</reference>
<accession>A0AAW2TE15</accession>
<name>A0AAW2TE15_9LAMI</name>
<sequence>MPLQVLLQDPSVWKPVFKSSVPSYCPRHFRKAEKRMAFALNKAGHKIFSASKLTPKFHVIVAVGEAAKVNKETTDTCGLLLWLVPSWNLMNSAGVVDRLSA</sequence>